<dbReference type="Proteomes" id="UP000236291">
    <property type="component" value="Unassembled WGS sequence"/>
</dbReference>
<accession>A0A2K3LJK6</accession>
<comment type="caution">
    <text evidence="1">The sequence shown here is derived from an EMBL/GenBank/DDBJ whole genome shotgun (WGS) entry which is preliminary data.</text>
</comment>
<evidence type="ECO:0000313" key="1">
    <source>
        <dbReference type="EMBL" id="PNX78720.1"/>
    </source>
</evidence>
<dbReference type="EMBL" id="ASHM01034601">
    <property type="protein sequence ID" value="PNX78720.1"/>
    <property type="molecule type" value="Genomic_DNA"/>
</dbReference>
<evidence type="ECO:0000313" key="2">
    <source>
        <dbReference type="Proteomes" id="UP000236291"/>
    </source>
</evidence>
<proteinExistence type="predicted"/>
<name>A0A2K3LJK6_TRIPR</name>
<organism evidence="1 2">
    <name type="scientific">Trifolium pratense</name>
    <name type="common">Red clover</name>
    <dbReference type="NCBI Taxonomy" id="57577"/>
    <lineage>
        <taxon>Eukaryota</taxon>
        <taxon>Viridiplantae</taxon>
        <taxon>Streptophyta</taxon>
        <taxon>Embryophyta</taxon>
        <taxon>Tracheophyta</taxon>
        <taxon>Spermatophyta</taxon>
        <taxon>Magnoliopsida</taxon>
        <taxon>eudicotyledons</taxon>
        <taxon>Gunneridae</taxon>
        <taxon>Pentapetalae</taxon>
        <taxon>rosids</taxon>
        <taxon>fabids</taxon>
        <taxon>Fabales</taxon>
        <taxon>Fabaceae</taxon>
        <taxon>Papilionoideae</taxon>
        <taxon>50 kb inversion clade</taxon>
        <taxon>NPAAA clade</taxon>
        <taxon>Hologalegina</taxon>
        <taxon>IRL clade</taxon>
        <taxon>Trifolieae</taxon>
        <taxon>Trifolium</taxon>
    </lineage>
</organism>
<dbReference type="AlphaFoldDB" id="A0A2K3LJK6"/>
<gene>
    <name evidence="1" type="ORF">L195_g034698</name>
</gene>
<sequence>MSPKGNLVGELRNAERVLNTRFREVGSVTRLVKLVKLRVKEFEVRGSSSGYWFDCNTSYLSGFRGSEAVKPLRQYSL</sequence>
<reference evidence="1 2" key="2">
    <citation type="journal article" date="2017" name="Front. Plant Sci.">
        <title>Gene Classification and Mining of Molecular Markers Useful in Red Clover (Trifolium pratense) Breeding.</title>
        <authorList>
            <person name="Istvanek J."/>
            <person name="Dluhosova J."/>
            <person name="Dluhos P."/>
            <person name="Patkova L."/>
            <person name="Nedelnik J."/>
            <person name="Repkova J."/>
        </authorList>
    </citation>
    <scope>NUCLEOTIDE SEQUENCE [LARGE SCALE GENOMIC DNA]</scope>
    <source>
        <strain evidence="2">cv. Tatra</strain>
        <tissue evidence="1">Young leaves</tissue>
    </source>
</reference>
<reference evidence="1 2" key="1">
    <citation type="journal article" date="2014" name="Am. J. Bot.">
        <title>Genome assembly and annotation for red clover (Trifolium pratense; Fabaceae).</title>
        <authorList>
            <person name="Istvanek J."/>
            <person name="Jaros M."/>
            <person name="Krenek A."/>
            <person name="Repkova J."/>
        </authorList>
    </citation>
    <scope>NUCLEOTIDE SEQUENCE [LARGE SCALE GENOMIC DNA]</scope>
    <source>
        <strain evidence="2">cv. Tatra</strain>
        <tissue evidence="1">Young leaves</tissue>
    </source>
</reference>
<protein>
    <submittedName>
        <fullName evidence="1">Uncharacterized protein</fullName>
    </submittedName>
</protein>